<dbReference type="NCBIfam" id="TIGR04057">
    <property type="entry name" value="SusC_RagA_signa"/>
    <property type="match status" value="1"/>
</dbReference>
<evidence type="ECO:0000313" key="9">
    <source>
        <dbReference type="EMBL" id="TYA73993.1"/>
    </source>
</evidence>
<comment type="similarity">
    <text evidence="7">Belongs to the TonB-dependent receptor family.</text>
</comment>
<dbReference type="Pfam" id="PF13715">
    <property type="entry name" value="CarbopepD_reg_2"/>
    <property type="match status" value="1"/>
</dbReference>
<dbReference type="EMBL" id="VSDQ01000679">
    <property type="protein sequence ID" value="TYA73993.1"/>
    <property type="molecule type" value="Genomic_DNA"/>
</dbReference>
<keyword evidence="3 7" id="KW-1134">Transmembrane beta strand</keyword>
<dbReference type="NCBIfam" id="TIGR04056">
    <property type="entry name" value="OMP_RagA_SusC"/>
    <property type="match status" value="1"/>
</dbReference>
<evidence type="ECO:0000256" key="1">
    <source>
        <dbReference type="ARBA" id="ARBA00004571"/>
    </source>
</evidence>
<evidence type="ECO:0000259" key="8">
    <source>
        <dbReference type="Pfam" id="PF07715"/>
    </source>
</evidence>
<dbReference type="Pfam" id="PF07715">
    <property type="entry name" value="Plug"/>
    <property type="match status" value="1"/>
</dbReference>
<keyword evidence="2 7" id="KW-0813">Transport</keyword>
<keyword evidence="9" id="KW-0675">Receptor</keyword>
<dbReference type="PROSITE" id="PS52016">
    <property type="entry name" value="TONB_DEPENDENT_REC_3"/>
    <property type="match status" value="1"/>
</dbReference>
<evidence type="ECO:0000256" key="7">
    <source>
        <dbReference type="PROSITE-ProRule" id="PRU01360"/>
    </source>
</evidence>
<keyword evidence="4 7" id="KW-0812">Transmembrane</keyword>
<evidence type="ECO:0000256" key="4">
    <source>
        <dbReference type="ARBA" id="ARBA00022692"/>
    </source>
</evidence>
<reference evidence="9 10" key="1">
    <citation type="submission" date="2019-08" db="EMBL/GenBank/DDBJ databases">
        <title>Seonamhaeicola sediminis sp. nov., isolated from marine sediment.</title>
        <authorList>
            <person name="Cao W.R."/>
        </authorList>
    </citation>
    <scope>NUCLEOTIDE SEQUENCE [LARGE SCALE GENOMIC DNA]</scope>
    <source>
        <strain evidence="9 10">B011</strain>
    </source>
</reference>
<dbReference type="InterPro" id="IPR023997">
    <property type="entry name" value="TonB-dep_OMP_SusC/RagA_CS"/>
</dbReference>
<dbReference type="Gene3D" id="2.170.130.10">
    <property type="entry name" value="TonB-dependent receptor, plug domain"/>
    <property type="match status" value="1"/>
</dbReference>
<evidence type="ECO:0000313" key="10">
    <source>
        <dbReference type="Proteomes" id="UP000323930"/>
    </source>
</evidence>
<keyword evidence="6 7" id="KW-0998">Cell outer membrane</keyword>
<organism evidence="9 10">
    <name type="scientific">Seonamhaeicola marinus</name>
    <dbReference type="NCBI Taxonomy" id="1912246"/>
    <lineage>
        <taxon>Bacteria</taxon>
        <taxon>Pseudomonadati</taxon>
        <taxon>Bacteroidota</taxon>
        <taxon>Flavobacteriia</taxon>
        <taxon>Flavobacteriales</taxon>
        <taxon>Flavobacteriaceae</taxon>
    </lineage>
</organism>
<dbReference type="GO" id="GO:0009279">
    <property type="term" value="C:cell outer membrane"/>
    <property type="evidence" value="ECO:0007669"/>
    <property type="project" value="UniProtKB-SubCell"/>
</dbReference>
<dbReference type="FunFam" id="2.60.40.1120:FF:000003">
    <property type="entry name" value="Outer membrane protein Omp121"/>
    <property type="match status" value="1"/>
</dbReference>
<proteinExistence type="inferred from homology"/>
<name>A0A5D0HRJ9_9FLAO</name>
<dbReference type="Gene3D" id="2.40.170.20">
    <property type="entry name" value="TonB-dependent receptor, beta-barrel domain"/>
    <property type="match status" value="1"/>
</dbReference>
<dbReference type="InterPro" id="IPR008969">
    <property type="entry name" value="CarboxyPept-like_regulatory"/>
</dbReference>
<evidence type="ECO:0000256" key="3">
    <source>
        <dbReference type="ARBA" id="ARBA00022452"/>
    </source>
</evidence>
<dbReference type="InterPro" id="IPR036942">
    <property type="entry name" value="Beta-barrel_TonB_sf"/>
</dbReference>
<keyword evidence="10" id="KW-1185">Reference proteome</keyword>
<protein>
    <submittedName>
        <fullName evidence="9">TonB-dependent receptor</fullName>
    </submittedName>
</protein>
<evidence type="ECO:0000256" key="6">
    <source>
        <dbReference type="ARBA" id="ARBA00023237"/>
    </source>
</evidence>
<dbReference type="SUPFAM" id="SSF49464">
    <property type="entry name" value="Carboxypeptidase regulatory domain-like"/>
    <property type="match status" value="1"/>
</dbReference>
<dbReference type="OrthoDB" id="9768177at2"/>
<dbReference type="SUPFAM" id="SSF56935">
    <property type="entry name" value="Porins"/>
    <property type="match status" value="1"/>
</dbReference>
<dbReference type="InterPro" id="IPR012910">
    <property type="entry name" value="Plug_dom"/>
</dbReference>
<keyword evidence="5 7" id="KW-0472">Membrane</keyword>
<dbReference type="InterPro" id="IPR023996">
    <property type="entry name" value="TonB-dep_OMP_SusC/RagA"/>
</dbReference>
<dbReference type="Gene3D" id="2.60.40.1120">
    <property type="entry name" value="Carboxypeptidase-like, regulatory domain"/>
    <property type="match status" value="1"/>
</dbReference>
<evidence type="ECO:0000256" key="2">
    <source>
        <dbReference type="ARBA" id="ARBA00022448"/>
    </source>
</evidence>
<comment type="caution">
    <text evidence="9">The sequence shown here is derived from an EMBL/GenBank/DDBJ whole genome shotgun (WGS) entry which is preliminary data.</text>
</comment>
<gene>
    <name evidence="9" type="ORF">FUA24_11645</name>
</gene>
<dbReference type="AlphaFoldDB" id="A0A5D0HRJ9"/>
<feature type="domain" description="TonB-dependent receptor plug" evidence="8">
    <location>
        <begin position="232"/>
        <end position="338"/>
    </location>
</feature>
<sequence length="1137" mass="125735">MKKQPSKLERRFMPSLKLDLKMKLSILLFFVSLLTLQANETYSQQTKVTIDVNNVTVNQFLDEIESNTDFRFIYKIVDIDLNRTISVTAKKEAISSVLNRVFNETMTRYNIIKNRIYLTKKEKRKKQEEDESLNTVIEQKVTVSGTVKDENGVPLPGANIIEKGTSNGSQTDFDGNFSVDVSSGSAILVVSYIGYVTKEVPVNNQSTLNIVMAEDSAKLDEVVVVGYGTQRAKDVTGSVVQVTSKDFVKGANTNALQLLDGKASGVQISQASSAPGGRVDIKVRGVSSINGGNGILVVVDGVPNGNVDALGPDDIESINILKDASASAIYGARAANGVVLITTKRGRKGALEVSYSNYVAFQDVAKRIDMLNGREYMETLNALDFESDPNNATDPNYEPLYSDTQIQAVGEGFNWQDQIFRSGLIHNHQLSLSGGGEKATYYASVNYLDNKGVLRNTGEKRYNARVNVNVTPTDKLDIKLNLNVNRTNTDLMPLGTNSISGSVAAALLFDPTLDAQLNDQGRYKLNPFIQVENPEAIMQGFDQNRARTEILGNARIQYEILDGLKAGLHLGTRITARKFDSYQNRWTQQGLGSEGIGRVQNNDNTYGIAEYTLAYEKEFGDHEIKALGGITYEKFVNEEVDAEASGFLSDVNGVDFFEAANPERFNTETDKTQRTFRSYLARLNYTYKDKYLLTVNYRADGASVFSETNKTSVFPSVSLGWQIASEPFMESQNLFNELKFRAGYGEIGNSAINNFETLSTFEVGSNAVLGEQVLTGAIPSRIPNQNLVWETTKEVNLGLDFTLLDYRLSGSIEYYVRNTEDQLFQRPVPRSSGFGSFRQNFGNVRNKGLELSLSSQNIVKDDFSWQTDITFSTLKNEVTEVPDFIGGQVTGGGGFAFAGDFWVVKEGEAMASFFGYQIDGIYSTQAEVDAANATFTDGSARAGLGHPIVADINGDNRIDEDDRVVLGKPFPDYNFGINNRFQYKNFTLDVYVVGVQGIDAFNNLIAESFYPIDPDRNKLASYYLNRWTPDNPNAPYPSMVEPGRYQDGRKVNKWTVQDASYIRLKNVTLGYDTSIKSLGIDSASFFISLENFLTITDFDGFDPDANSSSNSASTARRGTYGDYPLAKTVRIGARFNL</sequence>
<dbReference type="Proteomes" id="UP000323930">
    <property type="component" value="Unassembled WGS sequence"/>
</dbReference>
<accession>A0A5D0HRJ9</accession>
<evidence type="ECO:0000256" key="5">
    <source>
        <dbReference type="ARBA" id="ARBA00023136"/>
    </source>
</evidence>
<comment type="subcellular location">
    <subcellularLocation>
        <location evidence="1 7">Cell outer membrane</location>
        <topology evidence="1 7">Multi-pass membrane protein</topology>
    </subcellularLocation>
</comment>
<dbReference type="InterPro" id="IPR037066">
    <property type="entry name" value="Plug_dom_sf"/>
</dbReference>
<dbReference type="InterPro" id="IPR039426">
    <property type="entry name" value="TonB-dep_rcpt-like"/>
</dbReference>